<feature type="domain" description="Sigma-54 factor interaction" evidence="1">
    <location>
        <begin position="12"/>
        <end position="72"/>
    </location>
</feature>
<proteinExistence type="predicted"/>
<dbReference type="Pfam" id="PF00158">
    <property type="entry name" value="Sigma54_activat"/>
    <property type="match status" value="1"/>
</dbReference>
<dbReference type="EMBL" id="BK032694">
    <property type="protein sequence ID" value="DAF55562.1"/>
    <property type="molecule type" value="Genomic_DNA"/>
</dbReference>
<evidence type="ECO:0000313" key="2">
    <source>
        <dbReference type="EMBL" id="DAF55562.1"/>
    </source>
</evidence>
<sequence>MFQMKFSDIEEAREYVLLDEVTDLPLSTQALYLHVILNGIFERGEVLNIKVLARAIGASDGDIKLLTDEKFYKQVKGVAGENK</sequence>
<accession>A0A8S5SYE0</accession>
<reference evidence="2" key="1">
    <citation type="journal article" date="2021" name="Proc. Natl. Acad. Sci. U.S.A.">
        <title>A Catalog of Tens of Thousands of Viruses from Human Metagenomes Reveals Hidden Associations with Chronic Diseases.</title>
        <authorList>
            <person name="Tisza M.J."/>
            <person name="Buck C.B."/>
        </authorList>
    </citation>
    <scope>NUCLEOTIDE SEQUENCE</scope>
    <source>
        <strain evidence="2">CtBtT10</strain>
    </source>
</reference>
<protein>
    <submittedName>
        <fullName evidence="2">Transcriptional regulator</fullName>
    </submittedName>
</protein>
<dbReference type="GO" id="GO:0005524">
    <property type="term" value="F:ATP binding"/>
    <property type="evidence" value="ECO:0007669"/>
    <property type="project" value="InterPro"/>
</dbReference>
<organism evidence="2">
    <name type="scientific">Siphoviridae sp. ctBtT10</name>
    <dbReference type="NCBI Taxonomy" id="2827805"/>
    <lineage>
        <taxon>Viruses</taxon>
        <taxon>Duplodnaviria</taxon>
        <taxon>Heunggongvirae</taxon>
        <taxon>Uroviricota</taxon>
        <taxon>Caudoviricetes</taxon>
    </lineage>
</organism>
<dbReference type="GO" id="GO:0006355">
    <property type="term" value="P:regulation of DNA-templated transcription"/>
    <property type="evidence" value="ECO:0007669"/>
    <property type="project" value="InterPro"/>
</dbReference>
<name>A0A8S5SYE0_9CAUD</name>
<dbReference type="InterPro" id="IPR002078">
    <property type="entry name" value="Sigma_54_int"/>
</dbReference>
<evidence type="ECO:0000259" key="1">
    <source>
        <dbReference type="Pfam" id="PF00158"/>
    </source>
</evidence>